<evidence type="ECO:0000256" key="1">
    <source>
        <dbReference type="SAM" id="Phobius"/>
    </source>
</evidence>
<gene>
    <name evidence="2" type="ORF">EDD27_1185</name>
</gene>
<feature type="transmembrane region" description="Helical" evidence="1">
    <location>
        <begin position="219"/>
        <end position="240"/>
    </location>
</feature>
<feature type="transmembrane region" description="Helical" evidence="1">
    <location>
        <begin position="100"/>
        <end position="123"/>
    </location>
</feature>
<feature type="transmembrane region" description="Helical" evidence="1">
    <location>
        <begin position="62"/>
        <end position="79"/>
    </location>
</feature>
<reference evidence="2 3" key="1">
    <citation type="submission" date="2019-01" db="EMBL/GenBank/DDBJ databases">
        <title>Sequencing the genomes of 1000 actinobacteria strains.</title>
        <authorList>
            <person name="Klenk H.-P."/>
        </authorList>
    </citation>
    <scope>NUCLEOTIDE SEQUENCE [LARGE SCALE GENOMIC DNA]</scope>
    <source>
        <strain evidence="2 3">DSM 43925</strain>
    </source>
</reference>
<accession>A0A438LZR9</accession>
<feature type="transmembrane region" description="Helical" evidence="1">
    <location>
        <begin position="174"/>
        <end position="192"/>
    </location>
</feature>
<evidence type="ECO:0000313" key="2">
    <source>
        <dbReference type="EMBL" id="RVX38857.1"/>
    </source>
</evidence>
<evidence type="ECO:0000313" key="3">
    <source>
        <dbReference type="Proteomes" id="UP000284824"/>
    </source>
</evidence>
<feature type="transmembrane region" description="Helical" evidence="1">
    <location>
        <begin position="22"/>
        <end position="42"/>
    </location>
</feature>
<dbReference type="EMBL" id="SAUN01000001">
    <property type="protein sequence ID" value="RVX38857.1"/>
    <property type="molecule type" value="Genomic_DNA"/>
</dbReference>
<comment type="caution">
    <text evidence="2">The sequence shown here is derived from an EMBL/GenBank/DDBJ whole genome shotgun (WGS) entry which is preliminary data.</text>
</comment>
<organism evidence="2 3">
    <name type="scientific">Nonomuraea polychroma</name>
    <dbReference type="NCBI Taxonomy" id="46176"/>
    <lineage>
        <taxon>Bacteria</taxon>
        <taxon>Bacillati</taxon>
        <taxon>Actinomycetota</taxon>
        <taxon>Actinomycetes</taxon>
        <taxon>Streptosporangiales</taxon>
        <taxon>Streptosporangiaceae</taxon>
        <taxon>Nonomuraea</taxon>
    </lineage>
</organism>
<sequence length="246" mass="25104">MSFANVCAAELLKFRTLLSNRITLLCALVGVAAVGLLMGSNIGPNGNLVQGPPGSQAVASPMQFVMFSMMILGVLSATSEIRNGTFRITLSVAPWRRRVLTGKMVTLAAIAFGVTIVGLLIAYGSSLITASGTAYAPLSNGGAATILAFLGSVPLVTALGVAVGVLVKSTAGALSILLVWAFAGEGILAIVLPDTIDPYLPFMMVGAGPGILPEGPGPVLGLGIFALYVAIVIAVTFFVAERRDIA</sequence>
<keyword evidence="1" id="KW-1133">Transmembrane helix</keyword>
<keyword evidence="1" id="KW-0812">Transmembrane</keyword>
<name>A0A438LZR9_9ACTN</name>
<dbReference type="AlphaFoldDB" id="A0A438LZR9"/>
<feature type="transmembrane region" description="Helical" evidence="1">
    <location>
        <begin position="143"/>
        <end position="167"/>
    </location>
</feature>
<dbReference type="RefSeq" id="WP_127931433.1">
    <property type="nucleotide sequence ID" value="NZ_SAUN01000001.1"/>
</dbReference>
<dbReference type="Proteomes" id="UP000284824">
    <property type="component" value="Unassembled WGS sequence"/>
</dbReference>
<keyword evidence="1" id="KW-0472">Membrane</keyword>
<proteinExistence type="predicted"/>
<keyword evidence="3" id="KW-1185">Reference proteome</keyword>
<dbReference type="OrthoDB" id="3521884at2"/>
<protein>
    <submittedName>
        <fullName evidence="2">ABC-2 type transport system permease protein</fullName>
    </submittedName>
</protein>